<dbReference type="AlphaFoldDB" id="A0A0F6REY1"/>
<proteinExistence type="predicted"/>
<protein>
    <submittedName>
        <fullName evidence="1">Uncharacterized protein</fullName>
    </submittedName>
</protein>
<dbReference type="Proteomes" id="UP000034085">
    <property type="component" value="Chromosome"/>
</dbReference>
<organism evidence="1 2">
    <name type="scientific">Citrobacter amalonaticus Y19</name>
    <dbReference type="NCBI Taxonomy" id="1261127"/>
    <lineage>
        <taxon>Bacteria</taxon>
        <taxon>Pseudomonadati</taxon>
        <taxon>Pseudomonadota</taxon>
        <taxon>Gammaproteobacteria</taxon>
        <taxon>Enterobacterales</taxon>
        <taxon>Enterobacteriaceae</taxon>
        <taxon>Citrobacter</taxon>
    </lineage>
</organism>
<evidence type="ECO:0000313" key="2">
    <source>
        <dbReference type="Proteomes" id="UP000034085"/>
    </source>
</evidence>
<dbReference type="PATRIC" id="fig|1261127.3.peg.1153"/>
<name>A0A0F6REY1_CITAM</name>
<reference evidence="1 2" key="1">
    <citation type="journal article" date="2013" name="Appl. Microbiol. Biotechnol.">
        <title>Glycerol assimilation and production of 1,3-propanediol by Citrobacter amalonaticus Y19.</title>
        <authorList>
            <person name="Ainala S.K."/>
            <person name="Ashok S."/>
            <person name="Ko Y."/>
            <person name="Park S."/>
        </authorList>
    </citation>
    <scope>NUCLEOTIDE SEQUENCE [LARGE SCALE GENOMIC DNA]</scope>
    <source>
        <strain evidence="1 2">Y19</strain>
    </source>
</reference>
<dbReference type="HOGENOM" id="CLU_2914088_0_0_6"/>
<dbReference type="EMBL" id="CP011132">
    <property type="protein sequence ID" value="AKE58663.1"/>
    <property type="molecule type" value="Genomic_DNA"/>
</dbReference>
<gene>
    <name evidence="1" type="ORF">F384_05645</name>
</gene>
<accession>A0A0F6REY1</accession>
<dbReference type="KEGG" id="cama:F384_05645"/>
<sequence>MKQPGQLAQQQSSGKICGNKSITLYTFRARQGMNNLAVAVVLYHKRYGCSILRFDHAKRSG</sequence>
<evidence type="ECO:0000313" key="1">
    <source>
        <dbReference type="EMBL" id="AKE58663.1"/>
    </source>
</evidence>